<comment type="caution">
    <text evidence="1">The sequence shown here is derived from an EMBL/GenBank/DDBJ whole genome shotgun (WGS) entry which is preliminary data.</text>
</comment>
<dbReference type="Proteomes" id="UP000265520">
    <property type="component" value="Unassembled WGS sequence"/>
</dbReference>
<feature type="non-terminal residue" evidence="1">
    <location>
        <position position="46"/>
    </location>
</feature>
<protein>
    <submittedName>
        <fullName evidence="1">Uncharacterized protein</fullName>
    </submittedName>
</protein>
<sequence length="46" mass="5080">MEGGAVKLPLSWKDGARAVLTWTRTARPTGLSEQELIWVSSRPTPE</sequence>
<dbReference type="AlphaFoldDB" id="A0A392VBS9"/>
<reference evidence="1 2" key="1">
    <citation type="journal article" date="2018" name="Front. Plant Sci.">
        <title>Red Clover (Trifolium pratense) and Zigzag Clover (T. medium) - A Picture of Genomic Similarities and Differences.</title>
        <authorList>
            <person name="Dluhosova J."/>
            <person name="Istvanek J."/>
            <person name="Nedelnik J."/>
            <person name="Repkova J."/>
        </authorList>
    </citation>
    <scope>NUCLEOTIDE SEQUENCE [LARGE SCALE GENOMIC DNA]</scope>
    <source>
        <strain evidence="2">cv. 10/8</strain>
        <tissue evidence="1">Leaf</tissue>
    </source>
</reference>
<accession>A0A392VBS9</accession>
<evidence type="ECO:0000313" key="2">
    <source>
        <dbReference type="Proteomes" id="UP000265520"/>
    </source>
</evidence>
<organism evidence="1 2">
    <name type="scientific">Trifolium medium</name>
    <dbReference type="NCBI Taxonomy" id="97028"/>
    <lineage>
        <taxon>Eukaryota</taxon>
        <taxon>Viridiplantae</taxon>
        <taxon>Streptophyta</taxon>
        <taxon>Embryophyta</taxon>
        <taxon>Tracheophyta</taxon>
        <taxon>Spermatophyta</taxon>
        <taxon>Magnoliopsida</taxon>
        <taxon>eudicotyledons</taxon>
        <taxon>Gunneridae</taxon>
        <taxon>Pentapetalae</taxon>
        <taxon>rosids</taxon>
        <taxon>fabids</taxon>
        <taxon>Fabales</taxon>
        <taxon>Fabaceae</taxon>
        <taxon>Papilionoideae</taxon>
        <taxon>50 kb inversion clade</taxon>
        <taxon>NPAAA clade</taxon>
        <taxon>Hologalegina</taxon>
        <taxon>IRL clade</taxon>
        <taxon>Trifolieae</taxon>
        <taxon>Trifolium</taxon>
    </lineage>
</organism>
<evidence type="ECO:0000313" key="1">
    <source>
        <dbReference type="EMBL" id="MCI84699.1"/>
    </source>
</evidence>
<name>A0A392VBS9_9FABA</name>
<dbReference type="EMBL" id="LXQA011097066">
    <property type="protein sequence ID" value="MCI84699.1"/>
    <property type="molecule type" value="Genomic_DNA"/>
</dbReference>
<proteinExistence type="predicted"/>
<keyword evidence="2" id="KW-1185">Reference proteome</keyword>